<dbReference type="Proteomes" id="UP001219525">
    <property type="component" value="Unassembled WGS sequence"/>
</dbReference>
<accession>A0AAD6XY36</accession>
<dbReference type="Pfam" id="PF22893">
    <property type="entry name" value="ULD_2"/>
    <property type="match status" value="1"/>
</dbReference>
<organism evidence="2 3">
    <name type="scientific">Mycena pura</name>
    <dbReference type="NCBI Taxonomy" id="153505"/>
    <lineage>
        <taxon>Eukaryota</taxon>
        <taxon>Fungi</taxon>
        <taxon>Dikarya</taxon>
        <taxon>Basidiomycota</taxon>
        <taxon>Agaricomycotina</taxon>
        <taxon>Agaricomycetes</taxon>
        <taxon>Agaricomycetidae</taxon>
        <taxon>Agaricales</taxon>
        <taxon>Marasmiineae</taxon>
        <taxon>Mycenaceae</taxon>
        <taxon>Mycena</taxon>
    </lineage>
</organism>
<name>A0AAD6XY36_9AGAR</name>
<evidence type="ECO:0000313" key="3">
    <source>
        <dbReference type="Proteomes" id="UP001219525"/>
    </source>
</evidence>
<sequence length="397" mass="44542">MLVTLSLAYGSFGDILESARLAKRIIDVLRSAGSSSSKRQQIISTLEAMHDDMSTLSTLESFHSSSLEVQYLDKLSTEVALCRSLMDRFYARINQSNSVLGRVLMALSEETELASWKTQISERRRALHRLLHLLNSKRLATIGDQLGRVESQMQYVGSRVDSVESQVQNVGVEVRSVGLIVTNCLSDEVSHMKSQIREFGTEVERMIAKMSLHDVSDSVFFVMDPLGRPMTIQLSHCDNFNDLDRILKAFLHNRPQAGGRYVERGDYSIVSPEGRNVLPVHFAAELRAGIQFDMSIVKRSIITRTIELQKPTAQKCPYCQYTNPDAAEGPQDFGRTLDVRVAFDANQSVRVRLDANSPWAIGVVVMSFGVECEVEFRVGNGFTTRMFPINSPNIQPW</sequence>
<evidence type="ECO:0000259" key="1">
    <source>
        <dbReference type="Pfam" id="PF22893"/>
    </source>
</evidence>
<dbReference type="InterPro" id="IPR054464">
    <property type="entry name" value="ULD_fung"/>
</dbReference>
<protein>
    <recommendedName>
        <fullName evidence="1">Ubiquitin-like domain-containing protein</fullName>
    </recommendedName>
</protein>
<proteinExistence type="predicted"/>
<keyword evidence="3" id="KW-1185">Reference proteome</keyword>
<dbReference type="AlphaFoldDB" id="A0AAD6XY36"/>
<reference evidence="2" key="1">
    <citation type="submission" date="2023-03" db="EMBL/GenBank/DDBJ databases">
        <title>Massive genome expansion in bonnet fungi (Mycena s.s.) driven by repeated elements and novel gene families across ecological guilds.</title>
        <authorList>
            <consortium name="Lawrence Berkeley National Laboratory"/>
            <person name="Harder C.B."/>
            <person name="Miyauchi S."/>
            <person name="Viragh M."/>
            <person name="Kuo A."/>
            <person name="Thoen E."/>
            <person name="Andreopoulos B."/>
            <person name="Lu D."/>
            <person name="Skrede I."/>
            <person name="Drula E."/>
            <person name="Henrissat B."/>
            <person name="Morin E."/>
            <person name="Kohler A."/>
            <person name="Barry K."/>
            <person name="LaButti K."/>
            <person name="Morin E."/>
            <person name="Salamov A."/>
            <person name="Lipzen A."/>
            <person name="Mereny Z."/>
            <person name="Hegedus B."/>
            <person name="Baldrian P."/>
            <person name="Stursova M."/>
            <person name="Weitz H."/>
            <person name="Taylor A."/>
            <person name="Grigoriev I.V."/>
            <person name="Nagy L.G."/>
            <person name="Martin F."/>
            <person name="Kauserud H."/>
        </authorList>
    </citation>
    <scope>NUCLEOTIDE SEQUENCE</scope>
    <source>
        <strain evidence="2">9144</strain>
    </source>
</reference>
<gene>
    <name evidence="2" type="ORF">GGX14DRAFT_606084</name>
</gene>
<comment type="caution">
    <text evidence="2">The sequence shown here is derived from an EMBL/GenBank/DDBJ whole genome shotgun (WGS) entry which is preliminary data.</text>
</comment>
<evidence type="ECO:0000313" key="2">
    <source>
        <dbReference type="EMBL" id="KAJ7190262.1"/>
    </source>
</evidence>
<dbReference type="EMBL" id="JARJCW010000153">
    <property type="protein sequence ID" value="KAJ7190262.1"/>
    <property type="molecule type" value="Genomic_DNA"/>
</dbReference>
<feature type="domain" description="Ubiquitin-like" evidence="1">
    <location>
        <begin position="221"/>
        <end position="299"/>
    </location>
</feature>